<proteinExistence type="predicted"/>
<dbReference type="InterPro" id="IPR027417">
    <property type="entry name" value="P-loop_NTPase"/>
</dbReference>
<feature type="non-terminal residue" evidence="1">
    <location>
        <position position="337"/>
    </location>
</feature>
<dbReference type="EMBL" id="LAZR01061924">
    <property type="protein sequence ID" value="KKK62578.1"/>
    <property type="molecule type" value="Genomic_DNA"/>
</dbReference>
<dbReference type="AlphaFoldDB" id="A0A0F8X0Y7"/>
<name>A0A0F8X0Y7_9ZZZZ</name>
<reference evidence="1" key="1">
    <citation type="journal article" date="2015" name="Nature">
        <title>Complex archaea that bridge the gap between prokaryotes and eukaryotes.</title>
        <authorList>
            <person name="Spang A."/>
            <person name="Saw J.H."/>
            <person name="Jorgensen S.L."/>
            <person name="Zaremba-Niedzwiedzka K."/>
            <person name="Martijn J."/>
            <person name="Lind A.E."/>
            <person name="van Eijk R."/>
            <person name="Schleper C."/>
            <person name="Guy L."/>
            <person name="Ettema T.J."/>
        </authorList>
    </citation>
    <scope>NUCLEOTIDE SEQUENCE</scope>
</reference>
<sequence>MHLDIDMRTDRRNRNRSAGIGDPYWYEWGIGLLKAVEMLNPDSGIEAVAFQKDGVKGWDDVVIRYRSGHQDYYQVKHSRPRTNLTFSDLVVKSNDQPSLLGSLTSSWHEMKLSGTDSSCILITNRSAGTKAGRSRSGIYNPPLAEFIIHISSQLESATSLGDVAVPHEWKDAWDVWQTEMGPISADEKLRFLRAVTISTEAPQLEEMRDRLTALLAATFRIRNRQAFLLVQNLLSALFDWTTSLRGANEWITAEDVMAALAESDPEIFGYCDVPTPVPFFPSREKAVEDINVLLTGIGAHRIVFLDADPGSGKTSVVSRIVNQRADDYSTLVVDIRY</sequence>
<evidence type="ECO:0000313" key="1">
    <source>
        <dbReference type="EMBL" id="KKK62578.1"/>
    </source>
</evidence>
<dbReference type="SUPFAM" id="SSF52540">
    <property type="entry name" value="P-loop containing nucleoside triphosphate hydrolases"/>
    <property type="match status" value="1"/>
</dbReference>
<organism evidence="1">
    <name type="scientific">marine sediment metagenome</name>
    <dbReference type="NCBI Taxonomy" id="412755"/>
    <lineage>
        <taxon>unclassified sequences</taxon>
        <taxon>metagenomes</taxon>
        <taxon>ecological metagenomes</taxon>
    </lineage>
</organism>
<protein>
    <submittedName>
        <fullName evidence="1">Uncharacterized protein</fullName>
    </submittedName>
</protein>
<gene>
    <name evidence="1" type="ORF">LCGC14_3002930</name>
</gene>
<accession>A0A0F8X0Y7</accession>
<comment type="caution">
    <text evidence="1">The sequence shown here is derived from an EMBL/GenBank/DDBJ whole genome shotgun (WGS) entry which is preliminary data.</text>
</comment>